<organism evidence="2 3">
    <name type="scientific">Electrophorus electricus</name>
    <name type="common">Electric eel</name>
    <name type="synonym">Gymnotus electricus</name>
    <dbReference type="NCBI Taxonomy" id="8005"/>
    <lineage>
        <taxon>Eukaryota</taxon>
        <taxon>Metazoa</taxon>
        <taxon>Chordata</taxon>
        <taxon>Craniata</taxon>
        <taxon>Vertebrata</taxon>
        <taxon>Euteleostomi</taxon>
        <taxon>Actinopterygii</taxon>
        <taxon>Neopterygii</taxon>
        <taxon>Teleostei</taxon>
        <taxon>Ostariophysi</taxon>
        <taxon>Gymnotiformes</taxon>
        <taxon>Gymnotoidei</taxon>
        <taxon>Gymnotidae</taxon>
        <taxon>Electrophorus</taxon>
    </lineage>
</organism>
<name>A0AAY5EVT5_ELEEL</name>
<reference evidence="2" key="3">
    <citation type="submission" date="2025-09" db="UniProtKB">
        <authorList>
            <consortium name="Ensembl"/>
        </authorList>
    </citation>
    <scope>IDENTIFICATION</scope>
</reference>
<dbReference type="GeneTree" id="ENSGT00390000002168"/>
<dbReference type="Gene3D" id="3.40.50.150">
    <property type="entry name" value="Vaccinia Virus protein VP39"/>
    <property type="match status" value="1"/>
</dbReference>
<dbReference type="AlphaFoldDB" id="A0AAY5EVT5"/>
<evidence type="ECO:0000256" key="1">
    <source>
        <dbReference type="SAM" id="MobiDB-lite"/>
    </source>
</evidence>
<protein>
    <submittedName>
        <fullName evidence="2">Uncharacterized protein</fullName>
    </submittedName>
</protein>
<evidence type="ECO:0000313" key="2">
    <source>
        <dbReference type="Ensembl" id="ENSEEEP00000060869.1"/>
    </source>
</evidence>
<evidence type="ECO:0000313" key="3">
    <source>
        <dbReference type="Proteomes" id="UP000314983"/>
    </source>
</evidence>
<dbReference type="Ensembl" id="ENSEEET00000053754.1">
    <property type="protein sequence ID" value="ENSEEEP00000060869.1"/>
    <property type="gene ID" value="ENSEEEG00000028255.1"/>
</dbReference>
<reference evidence="2" key="2">
    <citation type="submission" date="2025-08" db="UniProtKB">
        <authorList>
            <consortium name="Ensembl"/>
        </authorList>
    </citation>
    <scope>IDENTIFICATION</scope>
</reference>
<dbReference type="InterPro" id="IPR029063">
    <property type="entry name" value="SAM-dependent_MTases_sf"/>
</dbReference>
<reference evidence="2 3" key="1">
    <citation type="submission" date="2020-05" db="EMBL/GenBank/DDBJ databases">
        <title>Electrophorus electricus (electric eel) genome, fEleEle1, primary haplotype.</title>
        <authorList>
            <person name="Myers G."/>
            <person name="Meyer A."/>
            <person name="Fedrigo O."/>
            <person name="Formenti G."/>
            <person name="Rhie A."/>
            <person name="Tracey A."/>
            <person name="Sims Y."/>
            <person name="Jarvis E.D."/>
        </authorList>
    </citation>
    <scope>NUCLEOTIDE SEQUENCE [LARGE SCALE GENOMIC DNA]</scope>
</reference>
<keyword evidence="3" id="KW-1185">Reference proteome</keyword>
<feature type="region of interest" description="Disordered" evidence="1">
    <location>
        <begin position="1"/>
        <end position="22"/>
    </location>
</feature>
<proteinExistence type="predicted"/>
<sequence length="127" mass="14576">SSCTMDNPETGEGRRSFGLASSPLPTRPPFLYWLCRFLLFQVLRRKHLDGAEVQQVSVRRFSSFNLFSRTEVPSSETDEPLDGQWVEYRSGCFPQYSAFLRDDLGPLRVDEVLNSFDNTGNVCEYTH</sequence>
<accession>A0AAY5EVT5</accession>
<dbReference type="Proteomes" id="UP000314983">
    <property type="component" value="Chromosome 11"/>
</dbReference>